<dbReference type="GO" id="GO:0006633">
    <property type="term" value="P:fatty acid biosynthetic process"/>
    <property type="evidence" value="ECO:0007669"/>
    <property type="project" value="UniProtKB-UniRule"/>
</dbReference>
<dbReference type="OrthoDB" id="517356at2"/>
<dbReference type="GO" id="GO:0005737">
    <property type="term" value="C:cytoplasm"/>
    <property type="evidence" value="ECO:0007669"/>
    <property type="project" value="UniProtKB-SubCell"/>
</dbReference>
<dbReference type="NCBIfam" id="TIGR00556">
    <property type="entry name" value="pantethn_trn"/>
    <property type="match status" value="1"/>
</dbReference>
<organism evidence="10 11">
    <name type="scientific">Halobacillus alkaliphilus</name>
    <dbReference type="NCBI Taxonomy" id="396056"/>
    <lineage>
        <taxon>Bacteria</taxon>
        <taxon>Bacillati</taxon>
        <taxon>Bacillota</taxon>
        <taxon>Bacilli</taxon>
        <taxon>Bacillales</taxon>
        <taxon>Bacillaceae</taxon>
        <taxon>Halobacillus</taxon>
    </lineage>
</organism>
<keyword evidence="7 8" id="KW-0275">Fatty acid biosynthesis</keyword>
<dbReference type="Gene3D" id="3.90.470.20">
    <property type="entry name" value="4'-phosphopantetheinyl transferase domain"/>
    <property type="match status" value="1"/>
</dbReference>
<dbReference type="InterPro" id="IPR004568">
    <property type="entry name" value="Ppantetheine-prot_Trfase_dom"/>
</dbReference>
<evidence type="ECO:0000256" key="6">
    <source>
        <dbReference type="ARBA" id="ARBA00023098"/>
    </source>
</evidence>
<dbReference type="AlphaFoldDB" id="A0A1I2NPS3"/>
<gene>
    <name evidence="8" type="primary">acpS</name>
    <name evidence="10" type="ORF">SAMN05216353_12130</name>
</gene>
<keyword evidence="5 8" id="KW-0460">Magnesium</keyword>
<dbReference type="NCBIfam" id="TIGR00516">
    <property type="entry name" value="acpS"/>
    <property type="match status" value="1"/>
</dbReference>
<comment type="function">
    <text evidence="8">Transfers the 4'-phosphopantetheine moiety from coenzyme A to a Ser of acyl-carrier-protein.</text>
</comment>
<sequence length="118" mass="13416">MIRGIGIDIIEMDRIKQSIKRKPRLIQRILTEREYQRFKDLNERRQTEYAAGRFAAKEALAKSLGTGIGSLSFQHIEVLSDGKGAPSMKVQGFENLHIWLSISHSTTHAVAQVVLEER</sequence>
<accession>A0A1I2NPS3</accession>
<dbReference type="Proteomes" id="UP000198897">
    <property type="component" value="Unassembled WGS sequence"/>
</dbReference>
<protein>
    <recommendedName>
        <fullName evidence="8">Holo-[acyl-carrier-protein] synthase</fullName>
        <shortName evidence="8">Holo-ACP synthase</shortName>
        <ecNumber evidence="8">2.7.8.7</ecNumber>
    </recommendedName>
    <alternativeName>
        <fullName evidence="8">4'-phosphopantetheinyl transferase AcpS</fullName>
    </alternativeName>
</protein>
<proteinExistence type="inferred from homology"/>
<keyword evidence="3 8" id="KW-0479">Metal-binding</keyword>
<evidence type="ECO:0000313" key="11">
    <source>
        <dbReference type="Proteomes" id="UP000198897"/>
    </source>
</evidence>
<feature type="domain" description="4'-phosphopantetheinyl transferase" evidence="9">
    <location>
        <begin position="4"/>
        <end position="111"/>
    </location>
</feature>
<keyword evidence="4 8" id="KW-0276">Fatty acid metabolism</keyword>
<dbReference type="RefSeq" id="WP_089752256.1">
    <property type="nucleotide sequence ID" value="NZ_FOOG01000021.1"/>
</dbReference>
<comment type="cofactor">
    <cofactor evidence="8">
        <name>Mg(2+)</name>
        <dbReference type="ChEBI" id="CHEBI:18420"/>
    </cofactor>
</comment>
<evidence type="ECO:0000256" key="8">
    <source>
        <dbReference type="HAMAP-Rule" id="MF_00101"/>
    </source>
</evidence>
<keyword evidence="2 8" id="KW-0808">Transferase</keyword>
<dbReference type="InterPro" id="IPR002582">
    <property type="entry name" value="ACPS"/>
</dbReference>
<feature type="binding site" evidence="8">
    <location>
        <position position="58"/>
    </location>
    <ligand>
        <name>Mg(2+)</name>
        <dbReference type="ChEBI" id="CHEBI:18420"/>
    </ligand>
</feature>
<evidence type="ECO:0000256" key="7">
    <source>
        <dbReference type="ARBA" id="ARBA00023160"/>
    </source>
</evidence>
<evidence type="ECO:0000313" key="10">
    <source>
        <dbReference type="EMBL" id="SFG06005.1"/>
    </source>
</evidence>
<dbReference type="InterPro" id="IPR008278">
    <property type="entry name" value="4-PPantetheinyl_Trfase_dom"/>
</dbReference>
<evidence type="ECO:0000256" key="3">
    <source>
        <dbReference type="ARBA" id="ARBA00022723"/>
    </source>
</evidence>
<keyword evidence="6 8" id="KW-0443">Lipid metabolism</keyword>
<reference evidence="11" key="1">
    <citation type="submission" date="2016-10" db="EMBL/GenBank/DDBJ databases">
        <authorList>
            <person name="Varghese N."/>
            <person name="Submissions S."/>
        </authorList>
    </citation>
    <scope>NUCLEOTIDE SEQUENCE [LARGE SCALE GENOMIC DNA]</scope>
    <source>
        <strain evidence="11">FP5</strain>
    </source>
</reference>
<comment type="similarity">
    <text evidence="8">Belongs to the P-Pant transferase superfamily. AcpS family.</text>
</comment>
<dbReference type="GO" id="GO:0000287">
    <property type="term" value="F:magnesium ion binding"/>
    <property type="evidence" value="ECO:0007669"/>
    <property type="project" value="UniProtKB-UniRule"/>
</dbReference>
<dbReference type="SUPFAM" id="SSF56214">
    <property type="entry name" value="4'-phosphopantetheinyl transferase"/>
    <property type="match status" value="1"/>
</dbReference>
<dbReference type="Pfam" id="PF01648">
    <property type="entry name" value="ACPS"/>
    <property type="match status" value="1"/>
</dbReference>
<keyword evidence="1 8" id="KW-0444">Lipid biosynthesis</keyword>
<evidence type="ECO:0000256" key="4">
    <source>
        <dbReference type="ARBA" id="ARBA00022832"/>
    </source>
</evidence>
<evidence type="ECO:0000256" key="1">
    <source>
        <dbReference type="ARBA" id="ARBA00022516"/>
    </source>
</evidence>
<dbReference type="InterPro" id="IPR037143">
    <property type="entry name" value="4-PPantetheinyl_Trfase_dom_sf"/>
</dbReference>
<name>A0A1I2NPS3_9BACI</name>
<dbReference type="EC" id="2.7.8.7" evidence="8"/>
<dbReference type="HAMAP" id="MF_00101">
    <property type="entry name" value="AcpS"/>
    <property type="match status" value="1"/>
</dbReference>
<evidence type="ECO:0000256" key="5">
    <source>
        <dbReference type="ARBA" id="ARBA00022842"/>
    </source>
</evidence>
<evidence type="ECO:0000256" key="2">
    <source>
        <dbReference type="ARBA" id="ARBA00022679"/>
    </source>
</evidence>
<keyword evidence="8" id="KW-0963">Cytoplasm</keyword>
<evidence type="ECO:0000259" key="9">
    <source>
        <dbReference type="Pfam" id="PF01648"/>
    </source>
</evidence>
<dbReference type="EMBL" id="FOOG01000021">
    <property type="protein sequence ID" value="SFG06005.1"/>
    <property type="molecule type" value="Genomic_DNA"/>
</dbReference>
<feature type="binding site" evidence="8">
    <location>
        <position position="8"/>
    </location>
    <ligand>
        <name>Mg(2+)</name>
        <dbReference type="ChEBI" id="CHEBI:18420"/>
    </ligand>
</feature>
<comment type="subcellular location">
    <subcellularLocation>
        <location evidence="8">Cytoplasm</location>
    </subcellularLocation>
</comment>
<comment type="catalytic activity">
    <reaction evidence="8">
        <text>apo-[ACP] + CoA = holo-[ACP] + adenosine 3',5'-bisphosphate + H(+)</text>
        <dbReference type="Rhea" id="RHEA:12068"/>
        <dbReference type="Rhea" id="RHEA-COMP:9685"/>
        <dbReference type="Rhea" id="RHEA-COMP:9690"/>
        <dbReference type="ChEBI" id="CHEBI:15378"/>
        <dbReference type="ChEBI" id="CHEBI:29999"/>
        <dbReference type="ChEBI" id="CHEBI:57287"/>
        <dbReference type="ChEBI" id="CHEBI:58343"/>
        <dbReference type="ChEBI" id="CHEBI:64479"/>
        <dbReference type="EC" id="2.7.8.7"/>
    </reaction>
</comment>
<dbReference type="GO" id="GO:0008897">
    <property type="term" value="F:holo-[acyl-carrier-protein] synthase activity"/>
    <property type="evidence" value="ECO:0007669"/>
    <property type="project" value="UniProtKB-UniRule"/>
</dbReference>
<keyword evidence="11" id="KW-1185">Reference proteome</keyword>